<dbReference type="InterPro" id="IPR011006">
    <property type="entry name" value="CheY-like_superfamily"/>
</dbReference>
<protein>
    <submittedName>
        <fullName evidence="8">Transcriptional regulatory protein LnrK</fullName>
    </submittedName>
</protein>
<dbReference type="CDD" id="cd06170">
    <property type="entry name" value="LuxR_C_like"/>
    <property type="match status" value="1"/>
</dbReference>
<dbReference type="PROSITE" id="PS50043">
    <property type="entry name" value="HTH_LUXR_2"/>
    <property type="match status" value="1"/>
</dbReference>
<dbReference type="InterPro" id="IPR000792">
    <property type="entry name" value="Tscrpt_reg_LuxR_C"/>
</dbReference>
<gene>
    <name evidence="8" type="primary">lnrK</name>
    <name evidence="8" type="ORF">LMG29739_06086</name>
</gene>
<evidence type="ECO:0000256" key="5">
    <source>
        <dbReference type="PROSITE-ProRule" id="PRU00169"/>
    </source>
</evidence>
<dbReference type="RefSeq" id="WP_175115210.1">
    <property type="nucleotide sequence ID" value="NZ_CADIKF010000083.1"/>
</dbReference>
<proteinExistence type="predicted"/>
<dbReference type="EMBL" id="CADIKF010000083">
    <property type="protein sequence ID" value="CAB3771673.1"/>
    <property type="molecule type" value="Genomic_DNA"/>
</dbReference>
<evidence type="ECO:0000256" key="4">
    <source>
        <dbReference type="ARBA" id="ARBA00023163"/>
    </source>
</evidence>
<keyword evidence="9" id="KW-1185">Reference proteome</keyword>
<dbReference type="GO" id="GO:0003677">
    <property type="term" value="F:DNA binding"/>
    <property type="evidence" value="ECO:0007669"/>
    <property type="project" value="UniProtKB-KW"/>
</dbReference>
<evidence type="ECO:0000256" key="3">
    <source>
        <dbReference type="ARBA" id="ARBA00023125"/>
    </source>
</evidence>
<evidence type="ECO:0000259" key="6">
    <source>
        <dbReference type="PROSITE" id="PS50043"/>
    </source>
</evidence>
<sequence length="213" mass="22441">MIRLVVVDDQTLVRSGIRQLLDTVAEIDVVAEAASAEEALRVIGDAGPDVVLLDVRMPGGSGIEVLKTLNGAGSLPPTILLTTFDDDDVLLDGLRHGAKGFLLKDISLDRLVDAIRQVASGGSLVRPAITERVAAGVRDIGLDFECLGQPDQLTPREIELLRLMAGGLSNREIAAASGTAEGTVKNQVSSILSKLGVRDRVRAVLKGIEAGYI</sequence>
<dbReference type="InterPro" id="IPR001789">
    <property type="entry name" value="Sig_transdc_resp-reg_receiver"/>
</dbReference>
<dbReference type="InterPro" id="IPR039420">
    <property type="entry name" value="WalR-like"/>
</dbReference>
<evidence type="ECO:0000313" key="9">
    <source>
        <dbReference type="Proteomes" id="UP000494329"/>
    </source>
</evidence>
<reference evidence="8 9" key="1">
    <citation type="submission" date="2020-04" db="EMBL/GenBank/DDBJ databases">
        <authorList>
            <person name="De Canck E."/>
        </authorList>
    </citation>
    <scope>NUCLEOTIDE SEQUENCE [LARGE SCALE GENOMIC DNA]</scope>
    <source>
        <strain evidence="8 9">LMG 29739</strain>
    </source>
</reference>
<dbReference type="PRINTS" id="PR00038">
    <property type="entry name" value="HTHLUXR"/>
</dbReference>
<feature type="domain" description="Response regulatory" evidence="7">
    <location>
        <begin position="3"/>
        <end position="119"/>
    </location>
</feature>
<dbReference type="SUPFAM" id="SSF52172">
    <property type="entry name" value="CheY-like"/>
    <property type="match status" value="1"/>
</dbReference>
<evidence type="ECO:0000256" key="1">
    <source>
        <dbReference type="ARBA" id="ARBA00022553"/>
    </source>
</evidence>
<dbReference type="SMART" id="SM00448">
    <property type="entry name" value="REC"/>
    <property type="match status" value="1"/>
</dbReference>
<dbReference type="GO" id="GO:0006355">
    <property type="term" value="P:regulation of DNA-templated transcription"/>
    <property type="evidence" value="ECO:0007669"/>
    <property type="project" value="InterPro"/>
</dbReference>
<dbReference type="AlphaFoldDB" id="A0A6J5EZT6"/>
<evidence type="ECO:0000259" key="7">
    <source>
        <dbReference type="PROSITE" id="PS50110"/>
    </source>
</evidence>
<dbReference type="SUPFAM" id="SSF46894">
    <property type="entry name" value="C-terminal effector domain of the bipartite response regulators"/>
    <property type="match status" value="1"/>
</dbReference>
<keyword evidence="4" id="KW-0804">Transcription</keyword>
<dbReference type="Proteomes" id="UP000494329">
    <property type="component" value="Unassembled WGS sequence"/>
</dbReference>
<feature type="domain" description="HTH luxR-type" evidence="6">
    <location>
        <begin position="146"/>
        <end position="211"/>
    </location>
</feature>
<feature type="modified residue" description="4-aspartylphosphate" evidence="5">
    <location>
        <position position="54"/>
    </location>
</feature>
<name>A0A6J5EZT6_9BURK</name>
<organism evidence="8 9">
    <name type="scientific">Paraburkholderia solisilvae</name>
    <dbReference type="NCBI Taxonomy" id="624376"/>
    <lineage>
        <taxon>Bacteria</taxon>
        <taxon>Pseudomonadati</taxon>
        <taxon>Pseudomonadota</taxon>
        <taxon>Betaproteobacteria</taxon>
        <taxon>Burkholderiales</taxon>
        <taxon>Burkholderiaceae</taxon>
        <taxon>Paraburkholderia</taxon>
    </lineage>
</organism>
<keyword evidence="1 5" id="KW-0597">Phosphoprotein</keyword>
<evidence type="ECO:0000313" key="8">
    <source>
        <dbReference type="EMBL" id="CAB3771673.1"/>
    </source>
</evidence>
<evidence type="ECO:0000256" key="2">
    <source>
        <dbReference type="ARBA" id="ARBA00023015"/>
    </source>
</evidence>
<dbReference type="Gene3D" id="3.40.50.2300">
    <property type="match status" value="1"/>
</dbReference>
<accession>A0A6J5EZT6</accession>
<dbReference type="InterPro" id="IPR058245">
    <property type="entry name" value="NreC/VraR/RcsB-like_REC"/>
</dbReference>
<dbReference type="CDD" id="cd17535">
    <property type="entry name" value="REC_NarL-like"/>
    <property type="match status" value="1"/>
</dbReference>
<dbReference type="PANTHER" id="PTHR43214">
    <property type="entry name" value="TWO-COMPONENT RESPONSE REGULATOR"/>
    <property type="match status" value="1"/>
</dbReference>
<dbReference type="PROSITE" id="PS50110">
    <property type="entry name" value="RESPONSE_REGULATORY"/>
    <property type="match status" value="1"/>
</dbReference>
<dbReference type="PANTHER" id="PTHR43214:SF24">
    <property type="entry name" value="TRANSCRIPTIONAL REGULATORY PROTEIN NARL-RELATED"/>
    <property type="match status" value="1"/>
</dbReference>
<dbReference type="GO" id="GO:0000160">
    <property type="term" value="P:phosphorelay signal transduction system"/>
    <property type="evidence" value="ECO:0007669"/>
    <property type="project" value="InterPro"/>
</dbReference>
<dbReference type="Pfam" id="PF00196">
    <property type="entry name" value="GerE"/>
    <property type="match status" value="1"/>
</dbReference>
<dbReference type="SMART" id="SM00421">
    <property type="entry name" value="HTH_LUXR"/>
    <property type="match status" value="1"/>
</dbReference>
<dbReference type="InterPro" id="IPR016032">
    <property type="entry name" value="Sig_transdc_resp-reg_C-effctor"/>
</dbReference>
<keyword evidence="3" id="KW-0238">DNA-binding</keyword>
<dbReference type="Pfam" id="PF00072">
    <property type="entry name" value="Response_reg"/>
    <property type="match status" value="1"/>
</dbReference>
<keyword evidence="2" id="KW-0805">Transcription regulation</keyword>